<dbReference type="InterPro" id="IPR050523">
    <property type="entry name" value="AKR_Detox_Biosynth"/>
</dbReference>
<dbReference type="Proteomes" id="UP000604243">
    <property type="component" value="Unassembled WGS sequence"/>
</dbReference>
<dbReference type="EMBL" id="BMZM01000002">
    <property type="protein sequence ID" value="GHC26635.1"/>
    <property type="molecule type" value="Genomic_DNA"/>
</dbReference>
<keyword evidence="1" id="KW-0560">Oxidoreductase</keyword>
<dbReference type="PANTHER" id="PTHR43364">
    <property type="entry name" value="NADH-SPECIFIC METHYLGLYOXAL REDUCTASE-RELATED"/>
    <property type="match status" value="1"/>
</dbReference>
<proteinExistence type="predicted"/>
<comment type="caution">
    <text evidence="3">The sequence shown here is derived from an EMBL/GenBank/DDBJ whole genome shotgun (WGS) entry which is preliminary data.</text>
</comment>
<evidence type="ECO:0000256" key="1">
    <source>
        <dbReference type="ARBA" id="ARBA00023002"/>
    </source>
</evidence>
<dbReference type="InterPro" id="IPR018170">
    <property type="entry name" value="Aldo/ket_reductase_CS"/>
</dbReference>
<feature type="domain" description="NADP-dependent oxidoreductase" evidence="2">
    <location>
        <begin position="22"/>
        <end position="316"/>
    </location>
</feature>
<reference evidence="4" key="1">
    <citation type="journal article" date="2019" name="Int. J. Syst. Evol. Microbiol.">
        <title>The Global Catalogue of Microorganisms (GCM) 10K type strain sequencing project: providing services to taxonomists for standard genome sequencing and annotation.</title>
        <authorList>
            <consortium name="The Broad Institute Genomics Platform"/>
            <consortium name="The Broad Institute Genome Sequencing Center for Infectious Disease"/>
            <person name="Wu L."/>
            <person name="Ma J."/>
        </authorList>
    </citation>
    <scope>NUCLEOTIDE SEQUENCE [LARGE SCALE GENOMIC DNA]</scope>
    <source>
        <strain evidence="4">KCTC 42082</strain>
    </source>
</reference>
<evidence type="ECO:0000313" key="3">
    <source>
        <dbReference type="EMBL" id="GHC26635.1"/>
    </source>
</evidence>
<dbReference type="PANTHER" id="PTHR43364:SF4">
    <property type="entry name" value="NAD(P)-LINKED OXIDOREDUCTASE SUPERFAMILY PROTEIN"/>
    <property type="match status" value="1"/>
</dbReference>
<evidence type="ECO:0000259" key="2">
    <source>
        <dbReference type="Pfam" id="PF00248"/>
    </source>
</evidence>
<protein>
    <submittedName>
        <fullName evidence="3">General stress protein 69</fullName>
    </submittedName>
</protein>
<organism evidence="3 4">
    <name type="scientific">Kushneria pakistanensis</name>
    <dbReference type="NCBI Taxonomy" id="1508770"/>
    <lineage>
        <taxon>Bacteria</taxon>
        <taxon>Pseudomonadati</taxon>
        <taxon>Pseudomonadota</taxon>
        <taxon>Gammaproteobacteria</taxon>
        <taxon>Oceanospirillales</taxon>
        <taxon>Halomonadaceae</taxon>
        <taxon>Kushneria</taxon>
    </lineage>
</organism>
<sequence length="338" mass="38020">MEVASHMEYVKLPGTDMTSSALALGTWPIGGALWGGTDEQKSLRTLQRAFDSGFTCIDTANDYGYGKAQELVGRAVKQAGNRDRILLSDKCAINWTQDGSLYRDGSRARLTEEIDLALKRLQTDYIDIFHVHWPDPSTPMAETAEAMRQIKESGRIRAVGVSNFTVDQIAAFEQVCPVDVIQPPFNLFEQQTLTSLEPVLEGRDIAVMTYSALCRGLLSTAAPQDKDRDIDVRSMDPKFQSPHMEHYQQAVQALDTLARERFDKRVIHLALRWLIDRGETHLPIWAARDPEQLNVVSELWDFQIDDDTMREIDRIIAQHIGESFGPEGFMAPPLASEL</sequence>
<dbReference type="Pfam" id="PF00248">
    <property type="entry name" value="Aldo_ket_red"/>
    <property type="match status" value="1"/>
</dbReference>
<dbReference type="InterPro" id="IPR023210">
    <property type="entry name" value="NADP_OxRdtase_dom"/>
</dbReference>
<dbReference type="Gene3D" id="3.20.20.100">
    <property type="entry name" value="NADP-dependent oxidoreductase domain"/>
    <property type="match status" value="1"/>
</dbReference>
<evidence type="ECO:0000313" key="4">
    <source>
        <dbReference type="Proteomes" id="UP000604243"/>
    </source>
</evidence>
<keyword evidence="4" id="KW-1185">Reference proteome</keyword>
<name>A0ABQ3FJ88_9GAMM</name>
<accession>A0ABQ3FJ88</accession>
<dbReference type="PROSITE" id="PS00062">
    <property type="entry name" value="ALDOKETO_REDUCTASE_2"/>
    <property type="match status" value="1"/>
</dbReference>
<dbReference type="InterPro" id="IPR036812">
    <property type="entry name" value="NAD(P)_OxRdtase_dom_sf"/>
</dbReference>
<gene>
    <name evidence="3" type="primary">yhdN</name>
    <name evidence="3" type="ORF">GCM10010082_19810</name>
</gene>
<dbReference type="SUPFAM" id="SSF51430">
    <property type="entry name" value="NAD(P)-linked oxidoreductase"/>
    <property type="match status" value="1"/>
</dbReference>